<keyword evidence="2" id="KW-0812">Transmembrane</keyword>
<dbReference type="RefSeq" id="WP_378260379.1">
    <property type="nucleotide sequence ID" value="NZ_JBHSIT010000009.1"/>
</dbReference>
<evidence type="ECO:0000256" key="2">
    <source>
        <dbReference type="SAM" id="Phobius"/>
    </source>
</evidence>
<sequence>MAALINVATGMLTQKWTLAWIAFVVAIVVPAAVMQAWLVVADHRGADETPSQIVEDASVGQSMRQEMADAGTQKATDVRVDGDLSQIQQTRRRRFR</sequence>
<keyword evidence="2" id="KW-1133">Transmembrane helix</keyword>
<dbReference type="EMBL" id="JBHSIT010000009">
    <property type="protein sequence ID" value="MFC4911455.1"/>
    <property type="molecule type" value="Genomic_DNA"/>
</dbReference>
<proteinExistence type="predicted"/>
<dbReference type="Proteomes" id="UP001595872">
    <property type="component" value="Unassembled WGS sequence"/>
</dbReference>
<accession>A0ABV9U7V2</accession>
<protein>
    <submittedName>
        <fullName evidence="3">Uncharacterized protein</fullName>
    </submittedName>
</protein>
<comment type="caution">
    <text evidence="3">The sequence shown here is derived from an EMBL/GenBank/DDBJ whole genome shotgun (WGS) entry which is preliminary data.</text>
</comment>
<organism evidence="3 4">
    <name type="scientific">Actinomadura gamaensis</name>
    <dbReference type="NCBI Taxonomy" id="1763541"/>
    <lineage>
        <taxon>Bacteria</taxon>
        <taxon>Bacillati</taxon>
        <taxon>Actinomycetota</taxon>
        <taxon>Actinomycetes</taxon>
        <taxon>Streptosporangiales</taxon>
        <taxon>Thermomonosporaceae</taxon>
        <taxon>Actinomadura</taxon>
    </lineage>
</organism>
<feature type="transmembrane region" description="Helical" evidence="2">
    <location>
        <begin position="20"/>
        <end position="40"/>
    </location>
</feature>
<gene>
    <name evidence="3" type="ORF">ACFPCY_29405</name>
</gene>
<keyword evidence="2" id="KW-0472">Membrane</keyword>
<evidence type="ECO:0000313" key="3">
    <source>
        <dbReference type="EMBL" id="MFC4911455.1"/>
    </source>
</evidence>
<evidence type="ECO:0000313" key="4">
    <source>
        <dbReference type="Proteomes" id="UP001595872"/>
    </source>
</evidence>
<feature type="region of interest" description="Disordered" evidence="1">
    <location>
        <begin position="64"/>
        <end position="96"/>
    </location>
</feature>
<keyword evidence="4" id="KW-1185">Reference proteome</keyword>
<name>A0ABV9U7V2_9ACTN</name>
<evidence type="ECO:0000256" key="1">
    <source>
        <dbReference type="SAM" id="MobiDB-lite"/>
    </source>
</evidence>
<reference evidence="4" key="1">
    <citation type="journal article" date="2019" name="Int. J. Syst. Evol. Microbiol.">
        <title>The Global Catalogue of Microorganisms (GCM) 10K type strain sequencing project: providing services to taxonomists for standard genome sequencing and annotation.</title>
        <authorList>
            <consortium name="The Broad Institute Genomics Platform"/>
            <consortium name="The Broad Institute Genome Sequencing Center for Infectious Disease"/>
            <person name="Wu L."/>
            <person name="Ma J."/>
        </authorList>
    </citation>
    <scope>NUCLEOTIDE SEQUENCE [LARGE SCALE GENOMIC DNA]</scope>
    <source>
        <strain evidence="4">KLKA75</strain>
    </source>
</reference>